<dbReference type="Pfam" id="PF12833">
    <property type="entry name" value="HTH_18"/>
    <property type="match status" value="1"/>
</dbReference>
<evidence type="ECO:0000313" key="5">
    <source>
        <dbReference type="EMBL" id="PQA85561.1"/>
    </source>
</evidence>
<dbReference type="SMART" id="SM00342">
    <property type="entry name" value="HTH_ARAC"/>
    <property type="match status" value="1"/>
</dbReference>
<dbReference type="RefSeq" id="WP_104832201.1">
    <property type="nucleotide sequence ID" value="NZ_PJCH01000017.1"/>
</dbReference>
<dbReference type="OrthoDB" id="9793400at2"/>
<dbReference type="PANTHER" id="PTHR46796:SF13">
    <property type="entry name" value="HTH-TYPE TRANSCRIPTIONAL ACTIVATOR RHAS"/>
    <property type="match status" value="1"/>
</dbReference>
<evidence type="ECO:0000313" key="6">
    <source>
        <dbReference type="Proteomes" id="UP000239504"/>
    </source>
</evidence>
<keyword evidence="2" id="KW-0238">DNA-binding</keyword>
<dbReference type="Gene3D" id="1.10.10.60">
    <property type="entry name" value="Homeodomain-like"/>
    <property type="match status" value="1"/>
</dbReference>
<keyword evidence="6" id="KW-1185">Reference proteome</keyword>
<protein>
    <recommendedName>
        <fullName evidence="4">HTH araC/xylS-type domain-containing protein</fullName>
    </recommendedName>
</protein>
<dbReference type="PROSITE" id="PS01124">
    <property type="entry name" value="HTH_ARAC_FAMILY_2"/>
    <property type="match status" value="1"/>
</dbReference>
<evidence type="ECO:0000256" key="1">
    <source>
        <dbReference type="ARBA" id="ARBA00023015"/>
    </source>
</evidence>
<dbReference type="InterPro" id="IPR018060">
    <property type="entry name" value="HTH_AraC"/>
</dbReference>
<gene>
    <name evidence="5" type="ORF">CW354_21725</name>
</gene>
<feature type="domain" description="HTH araC/xylS-type" evidence="4">
    <location>
        <begin position="173"/>
        <end position="255"/>
    </location>
</feature>
<name>A0A2S7JZ83_9PROT</name>
<comment type="caution">
    <text evidence="5">The sequence shown here is derived from an EMBL/GenBank/DDBJ whole genome shotgun (WGS) entry which is preliminary data.</text>
</comment>
<accession>A0A2S7JZ83</accession>
<dbReference type="GO" id="GO:0003700">
    <property type="term" value="F:DNA-binding transcription factor activity"/>
    <property type="evidence" value="ECO:0007669"/>
    <property type="project" value="InterPro"/>
</dbReference>
<dbReference type="Proteomes" id="UP000239504">
    <property type="component" value="Unassembled WGS sequence"/>
</dbReference>
<dbReference type="PANTHER" id="PTHR46796">
    <property type="entry name" value="HTH-TYPE TRANSCRIPTIONAL ACTIVATOR RHAS-RELATED"/>
    <property type="match status" value="1"/>
</dbReference>
<keyword evidence="1" id="KW-0805">Transcription regulation</keyword>
<evidence type="ECO:0000256" key="3">
    <source>
        <dbReference type="ARBA" id="ARBA00023163"/>
    </source>
</evidence>
<keyword evidence="3" id="KW-0804">Transcription</keyword>
<dbReference type="EMBL" id="PJCH01000017">
    <property type="protein sequence ID" value="PQA85561.1"/>
    <property type="molecule type" value="Genomic_DNA"/>
</dbReference>
<organism evidence="5 6">
    <name type="scientific">Hyphococcus luteus</name>
    <dbReference type="NCBI Taxonomy" id="2058213"/>
    <lineage>
        <taxon>Bacteria</taxon>
        <taxon>Pseudomonadati</taxon>
        <taxon>Pseudomonadota</taxon>
        <taxon>Alphaproteobacteria</taxon>
        <taxon>Parvularculales</taxon>
        <taxon>Parvularculaceae</taxon>
        <taxon>Hyphococcus</taxon>
    </lineage>
</organism>
<dbReference type="GO" id="GO:0043565">
    <property type="term" value="F:sequence-specific DNA binding"/>
    <property type="evidence" value="ECO:0007669"/>
    <property type="project" value="InterPro"/>
</dbReference>
<evidence type="ECO:0000259" key="4">
    <source>
        <dbReference type="PROSITE" id="PS01124"/>
    </source>
</evidence>
<sequence>MEFSYYEPAPALRELVSSYYFVSLPFEVSDIMRAEIANVRFILQGHVASNLSGEDADFQPGDAALCGPTYGWSRIKFAAGTRIFGAAITPLGWRRLFSVSAEKLADDHAPLQEYVPSAAKPLIAEIFGQKDNDAVVRAADALFSSFVSEKRLVHDDFIEQATHWIVDPEPNEIEHLLDHVDLSHRQIERLCKAYFGAGPKRLHRKFRALHAANRLTWMNLSDWRDIARAAYYDQAHFIREFKQFNGRTPQEFINGPHILVRMTLEERLKINHGSPFSLVG</sequence>
<evidence type="ECO:0000256" key="2">
    <source>
        <dbReference type="ARBA" id="ARBA00023125"/>
    </source>
</evidence>
<dbReference type="InterPro" id="IPR050204">
    <property type="entry name" value="AraC_XylS_family_regulators"/>
</dbReference>
<dbReference type="AlphaFoldDB" id="A0A2S7JZ83"/>
<proteinExistence type="predicted"/>
<reference evidence="5 6" key="1">
    <citation type="submission" date="2017-12" db="EMBL/GenBank/DDBJ databases">
        <authorList>
            <person name="Hurst M.R.H."/>
        </authorList>
    </citation>
    <scope>NUCLEOTIDE SEQUENCE [LARGE SCALE GENOMIC DNA]</scope>
    <source>
        <strain evidence="5 6">SY-3-19</strain>
    </source>
</reference>